<feature type="compositionally biased region" description="Polar residues" evidence="1">
    <location>
        <begin position="1"/>
        <end position="14"/>
    </location>
</feature>
<sequence length="64" mass="7233">MVESSFFDNMTSQPPLDRGNGNDRRQRRKQEVAVGAAASKTRVLIEARSGCWEPQPGLVERMRD</sequence>
<evidence type="ECO:0000313" key="3">
    <source>
        <dbReference type="Proteomes" id="UP000008804"/>
    </source>
</evidence>
<accession>D4K2T5</accession>
<gene>
    <name evidence="2" type="ORF">FP2_01250</name>
</gene>
<dbReference type="BioCyc" id="FPRA718252:G1375-101-MONOMER"/>
<evidence type="ECO:0000256" key="1">
    <source>
        <dbReference type="SAM" id="MobiDB-lite"/>
    </source>
</evidence>
<dbReference type="Proteomes" id="UP000008804">
    <property type="component" value="Chromosome"/>
</dbReference>
<keyword evidence="3" id="KW-1185">Reference proteome</keyword>
<evidence type="ECO:0000313" key="2">
    <source>
        <dbReference type="EMBL" id="CBK97828.1"/>
    </source>
</evidence>
<protein>
    <submittedName>
        <fullName evidence="2">Uncharacterized protein</fullName>
    </submittedName>
</protein>
<dbReference type="AlphaFoldDB" id="D4K2T5"/>
<feature type="region of interest" description="Disordered" evidence="1">
    <location>
        <begin position="1"/>
        <end position="35"/>
    </location>
</feature>
<reference evidence="2 3" key="2">
    <citation type="submission" date="2010-03" db="EMBL/GenBank/DDBJ databases">
        <authorList>
            <person name="Pajon A."/>
        </authorList>
    </citation>
    <scope>NUCLEOTIDE SEQUENCE [LARGE SCALE GENOMIC DNA]</scope>
    <source>
        <strain evidence="3">L2-6</strain>
    </source>
</reference>
<dbReference type="HOGENOM" id="CLU_2861143_0_0_9"/>
<organism evidence="2 3">
    <name type="scientific">Faecalibacterium prausnitzii L2-6</name>
    <dbReference type="NCBI Taxonomy" id="718252"/>
    <lineage>
        <taxon>Bacteria</taxon>
        <taxon>Bacillati</taxon>
        <taxon>Bacillota</taxon>
        <taxon>Clostridia</taxon>
        <taxon>Eubacteriales</taxon>
        <taxon>Oscillospiraceae</taxon>
        <taxon>Faecalibacterium</taxon>
    </lineage>
</organism>
<dbReference type="KEGG" id="fpr:FP2_01250"/>
<reference evidence="2 3" key="1">
    <citation type="submission" date="2010-03" db="EMBL/GenBank/DDBJ databases">
        <title>The genome sequence of Faecalibacterium prausnitzii L2/6.</title>
        <authorList>
            <consortium name="metaHIT consortium -- http://www.metahit.eu/"/>
            <person name="Pajon A."/>
            <person name="Turner K."/>
            <person name="Parkhill J."/>
            <person name="Duncan S."/>
            <person name="Flint H."/>
        </authorList>
    </citation>
    <scope>NUCLEOTIDE SEQUENCE [LARGE SCALE GENOMIC DNA]</scope>
    <source>
        <strain evidence="3">L2-6</strain>
    </source>
</reference>
<dbReference type="EMBL" id="FP929045">
    <property type="protein sequence ID" value="CBK97828.1"/>
    <property type="molecule type" value="Genomic_DNA"/>
</dbReference>
<proteinExistence type="predicted"/>
<name>D4K2T5_9FIRM</name>